<dbReference type="InterPro" id="IPR042201">
    <property type="entry name" value="FH2_Formin_sf"/>
</dbReference>
<feature type="compositionally biased region" description="Basic and acidic residues" evidence="2">
    <location>
        <begin position="313"/>
        <end position="329"/>
    </location>
</feature>
<feature type="compositionally biased region" description="Basic and acidic residues" evidence="2">
    <location>
        <begin position="381"/>
        <end position="392"/>
    </location>
</feature>
<feature type="compositionally biased region" description="Basic and acidic residues" evidence="2">
    <location>
        <begin position="1371"/>
        <end position="1388"/>
    </location>
</feature>
<feature type="compositionally biased region" description="Low complexity" evidence="2">
    <location>
        <begin position="394"/>
        <end position="407"/>
    </location>
</feature>
<feature type="region of interest" description="Disordered" evidence="2">
    <location>
        <begin position="1"/>
        <end position="50"/>
    </location>
</feature>
<proteinExistence type="predicted"/>
<feature type="compositionally biased region" description="Polar residues" evidence="2">
    <location>
        <begin position="367"/>
        <end position="380"/>
    </location>
</feature>
<evidence type="ECO:0000259" key="4">
    <source>
        <dbReference type="PROSITE" id="PS51444"/>
    </source>
</evidence>
<feature type="region of interest" description="Disordered" evidence="2">
    <location>
        <begin position="2196"/>
        <end position="2240"/>
    </location>
</feature>
<feature type="region of interest" description="Disordered" evidence="2">
    <location>
        <begin position="1358"/>
        <end position="1409"/>
    </location>
</feature>
<feature type="region of interest" description="Disordered" evidence="2">
    <location>
        <begin position="761"/>
        <end position="789"/>
    </location>
</feature>
<dbReference type="GO" id="GO:0051015">
    <property type="term" value="F:actin filament binding"/>
    <property type="evidence" value="ECO:0007669"/>
    <property type="project" value="TreeGrafter"/>
</dbReference>
<dbReference type="Pfam" id="PF24959">
    <property type="entry name" value="FH3_FHOD1-3"/>
    <property type="match status" value="1"/>
</dbReference>
<gene>
    <name evidence="6" type="primary">LOC113517222</name>
</gene>
<feature type="region of interest" description="Disordered" evidence="2">
    <location>
        <begin position="842"/>
        <end position="874"/>
    </location>
</feature>
<feature type="compositionally biased region" description="Polar residues" evidence="2">
    <location>
        <begin position="20"/>
        <end position="49"/>
    </location>
</feature>
<dbReference type="SUPFAM" id="SSF101447">
    <property type="entry name" value="Formin homology 2 domain (FH2 domain)"/>
    <property type="match status" value="1"/>
</dbReference>
<dbReference type="GO" id="GO:0030866">
    <property type="term" value="P:cortical actin cytoskeleton organization"/>
    <property type="evidence" value="ECO:0007669"/>
    <property type="project" value="TreeGrafter"/>
</dbReference>
<dbReference type="Pfam" id="PF02181">
    <property type="entry name" value="FH2"/>
    <property type="match status" value="1"/>
</dbReference>
<feature type="region of interest" description="Disordered" evidence="2">
    <location>
        <begin position="2113"/>
        <end position="2134"/>
    </location>
</feature>
<feature type="region of interest" description="Disordered" evidence="2">
    <location>
        <begin position="654"/>
        <end position="697"/>
    </location>
</feature>
<feature type="region of interest" description="Disordered" evidence="2">
    <location>
        <begin position="888"/>
        <end position="966"/>
    </location>
</feature>
<dbReference type="InterPro" id="IPR041387">
    <property type="entry name" value="FHOD1_GBD_N"/>
</dbReference>
<dbReference type="PROSITE" id="PS51444">
    <property type="entry name" value="FH2"/>
    <property type="match status" value="1"/>
</dbReference>
<feature type="compositionally biased region" description="Basic residues" evidence="2">
    <location>
        <begin position="2114"/>
        <end position="2124"/>
    </location>
</feature>
<accession>A0A6J3C8C8</accession>
<dbReference type="PANTHER" id="PTHR45920:SF4">
    <property type="entry name" value="FORMIN HOMOLOGY 2 DOMAIN CONTAINING, ISOFORM I"/>
    <property type="match status" value="1"/>
</dbReference>
<feature type="region of interest" description="Disordered" evidence="2">
    <location>
        <begin position="304"/>
        <end position="349"/>
    </location>
</feature>
<dbReference type="Proteomes" id="UP001652740">
    <property type="component" value="Unplaced"/>
</dbReference>
<dbReference type="SMART" id="SM00498">
    <property type="entry name" value="FH2"/>
    <property type="match status" value="1"/>
</dbReference>
<evidence type="ECO:0000256" key="1">
    <source>
        <dbReference type="ARBA" id="ARBA00023203"/>
    </source>
</evidence>
<feature type="region of interest" description="Disordered" evidence="2">
    <location>
        <begin position="94"/>
        <end position="184"/>
    </location>
</feature>
<evidence type="ECO:0000256" key="2">
    <source>
        <dbReference type="SAM" id="MobiDB-lite"/>
    </source>
</evidence>
<dbReference type="GO" id="GO:0005737">
    <property type="term" value="C:cytoplasm"/>
    <property type="evidence" value="ECO:0007669"/>
    <property type="project" value="TreeGrafter"/>
</dbReference>
<reference evidence="6" key="1">
    <citation type="submission" date="2025-08" db="UniProtKB">
        <authorList>
            <consortium name="RefSeq"/>
        </authorList>
    </citation>
    <scope>IDENTIFICATION</scope>
    <source>
        <tissue evidence="6">Whole larvae</tissue>
    </source>
</reference>
<dbReference type="InterPro" id="IPR016024">
    <property type="entry name" value="ARM-type_fold"/>
</dbReference>
<dbReference type="InParanoid" id="A0A6J3C8C8"/>
<dbReference type="PROSITE" id="PS51232">
    <property type="entry name" value="GBD_FH3"/>
    <property type="match status" value="1"/>
</dbReference>
<dbReference type="InterPro" id="IPR014768">
    <property type="entry name" value="GBD/FH3_dom"/>
</dbReference>
<sequence length="2240" mass="253393">MSFRNYYDTSSYGRSRDTSRNVSSTSTDRPTSVTAKYINTTPSYKSSSIPILCSDKTTKDESPISTIASRYATYNKNEKPISKYEKKDYTKLTIPSTNSKSRDVSPISTASKYSYNRTSRHLSPERRTTKSFKEKSRDSSPVDRDKDIPSKTDKSTGYSSLSSYKLYPRSSSYTRPASRTETKPEVTVNRYAIASRLSTNYLRSPPTIKRTSVSPVNHADVSKNENEKPITPTIVVQENNQFQMESVPENVEKENKFVCNNVNENETENETITVITRHTSPTPPGSSAYVRIRRADMAKTIEKTLSRSKKRPTMVDKEVQSDRLDDPTRSSRFGSTSRASATNWSYYTPGVNSYTGYAGRYSTQYSTLRENSSNNNIQNDRSSRSRSKEPQPRESSSSTNSNSCTENIIKNKQVENSNVNNVTTDATNHDIVAVYEQNKDDETSEIIINVNLKLKRAKSPLAAATELVSPELTITNSLLPPQAPKTDGTTKTKKIKVRKSSTDSSSDSNSKKKIVKKRSKSVSSTDSDQGSEISEKTKATSISPSKNIQKNSSSNNLVNGRQKLKHSKSRESNSPESSVTLSTQSSVSEDDTISKSKTQDVSRTSADEISIPTDRSGVRQSSPNTPQKNDGGAEEAKSFLIRALAPVTNLFKMRHQDTSENSRWPESSSDSTGKDISNLLTESDRSSKSKNIIASNDDKLVQLKAIRHIESGEKAWWLDSDSDKKSKINGNDNQNSNSDKNQFKKIKRIESGERAWWLESNSENKNENLTANSNSAEKSDSNKPGKKYKFIDDEKPWWLDSSANIPEGMERLSPPRKSSSDSDKSEKFNFYKVRHIESGEKDWWLTSNENSTQNKTETQNSLSKSGSDQKSFPLRRIRHVESGERPWWLSSNKNIPEGIEKLPTPPPKEDSDSSESEEVEAYVAQNHIPPFPLNLPDDEPLGDRRSPEGLETPRENEEYRGRTSPYENNRQYRRRNLPYQKSMDRYISRYTDIDDILGTSGQIYSPFMDSILARRTGQIPYDDDECEEIDPTQVRIHDSTPQRPVIKKLRCRSEIVDYRGEDQLDDATLQVFKDGDYGPYLDLDSTLGEQDEELEGLQDNRKNALVLRTQLPVRVHAIIERLLRTQGRELRRALFSLKQILQSDKDLVHDFVANKGLDCLMQIGNMEDQNYIDYILRALGQILLYVDGMHGVMAHKHCVQWLYSLISSKFRHVVKTALKLLVVFVEYTENNSLLLIDAIISVDSANGRPPWYNLMKILQDFDASDTELLIYATTLINICLNNVPDRDIYYDQVDALQDQGIDDIIQLYMSKQGTDLDLLRQLQIFEAVLLYEDGDESGTALKQLDESVVSSVRRRSINLNTSERRKSKKQQMKEKANSPVIKHAEPENKNSNNHRPQYLPSIIDNKDNKELSTALRRRRDRYARQAQQQELLNNSNGLYNGLFGNTNGFTNGNGNYNTNGNYTNGNYTTASNNYKNLNGNVNVSSHYNQNNGVNGVNGHQEEEDAYVSRTVKNLNLADVLKNGSQRYTAGLKQRIQNGTLGHSVNAIDALAVMRQKQLDNSPEAKDDRGILLNREHSIKDLAQRLTSPVSPTSEDKPLRVAEMTGIVSKAKEELAKSQSKEVIKSPSIEKSPKVHEIKVSENDLHWEELRKGCMNRAFHLCDLDFSDLRHDSDDDMGSPAVNTSNGPPPPPPNMFLPPVGVPPPLPFSMLSKNIPAPPPKPTLSSELSNDSDSSTIKKNKKTVKLFWREIQENPAPAPLRSKIGGFIWDDLPEISLDTAILEHLFESRTNDLILKEKLMEPKRNLILDAKRSNAINIAMKKLPTPQTIKAAIMKMDATVIGREGIEKLLTMLPTEEEKIKIQEAQYANPDLPLGSAEQFLLTLASINELSSRLKLWVFKLDFDNLEKEIAEPLMDLKQGIELLKANRTFKVILSTLRSVGSFLNGSQVKGFRLEYLSKVMEVKDTVHKHPLLYHICEMIIEKFQETTDFFSEVGAVIRASKVDFDILHTNLQKLEADCKASWDHMKRIAKHDGSQIFKTKINEFLTDAAERIILLSLIKKRVMNRYGKFLLYLGVPPGDIPKTKPSEFLKVIAEFALEYRTTRERVLQQLEKRANHRERNKTRGKMIIDVGNYSNKNGDHTADSALKELLKTDPDTDSLTESRRKASNNKRMMVNGDLSADDEIIESLVRSATTKRKPITRQRRRNRLSDKKLFNRTLDGHQSWPGQECNSGSTADIQQR</sequence>
<feature type="compositionally biased region" description="Low complexity" evidence="2">
    <location>
        <begin position="1723"/>
        <end position="1734"/>
    </location>
</feature>
<dbReference type="RefSeq" id="XP_031767264.2">
    <property type="nucleotide sequence ID" value="XM_031911404.2"/>
</dbReference>
<feature type="compositionally biased region" description="Basic and acidic residues" evidence="2">
    <location>
        <begin position="818"/>
        <end position="830"/>
    </location>
</feature>
<feature type="region of interest" description="Disordered" evidence="2">
    <location>
        <begin position="805"/>
        <end position="830"/>
    </location>
</feature>
<dbReference type="Gene3D" id="1.20.58.2220">
    <property type="entry name" value="Formin, FH2 domain"/>
    <property type="match status" value="1"/>
</dbReference>
<dbReference type="InterPro" id="IPR015425">
    <property type="entry name" value="FH2_Formin"/>
</dbReference>
<organism evidence="5 6">
    <name type="scientific">Galleria mellonella</name>
    <name type="common">Greater wax moth</name>
    <dbReference type="NCBI Taxonomy" id="7137"/>
    <lineage>
        <taxon>Eukaryota</taxon>
        <taxon>Metazoa</taxon>
        <taxon>Ecdysozoa</taxon>
        <taxon>Arthropoda</taxon>
        <taxon>Hexapoda</taxon>
        <taxon>Insecta</taxon>
        <taxon>Pterygota</taxon>
        <taxon>Neoptera</taxon>
        <taxon>Endopterygota</taxon>
        <taxon>Lepidoptera</taxon>
        <taxon>Glossata</taxon>
        <taxon>Ditrysia</taxon>
        <taxon>Pyraloidea</taxon>
        <taxon>Pyralidae</taxon>
        <taxon>Galleriinae</taxon>
        <taxon>Galleria</taxon>
    </lineage>
</organism>
<feature type="compositionally biased region" description="Polar residues" evidence="2">
    <location>
        <begin position="2224"/>
        <end position="2240"/>
    </location>
</feature>
<feature type="region of interest" description="Disordered" evidence="2">
    <location>
        <begin position="718"/>
        <end position="745"/>
    </location>
</feature>
<dbReference type="Pfam" id="PF18382">
    <property type="entry name" value="Formin_GBD_N"/>
    <property type="match status" value="1"/>
</dbReference>
<feature type="compositionally biased region" description="Low complexity" evidence="2">
    <location>
        <begin position="572"/>
        <end position="587"/>
    </location>
</feature>
<name>A0A6J3C8C8_GALME</name>
<feature type="region of interest" description="Disordered" evidence="2">
    <location>
        <begin position="476"/>
        <end position="637"/>
    </location>
</feature>
<feature type="compositionally biased region" description="Pro residues" evidence="2">
    <location>
        <begin position="1686"/>
        <end position="1706"/>
    </location>
</feature>
<dbReference type="GeneID" id="113517222"/>
<feature type="region of interest" description="Disordered" evidence="2">
    <location>
        <begin position="1672"/>
        <end position="1735"/>
    </location>
</feature>
<feature type="region of interest" description="Disordered" evidence="2">
    <location>
        <begin position="204"/>
        <end position="224"/>
    </location>
</feature>
<protein>
    <submittedName>
        <fullName evidence="6">Uncharacterized protein LOC113517222 isoform X1</fullName>
    </submittedName>
</protein>
<feature type="compositionally biased region" description="Polar residues" evidence="2">
    <location>
        <begin position="845"/>
        <end position="870"/>
    </location>
</feature>
<feature type="domain" description="FH2" evidence="4">
    <location>
        <begin position="1732"/>
        <end position="2125"/>
    </location>
</feature>
<feature type="compositionally biased region" description="Polar residues" evidence="2">
    <location>
        <begin position="330"/>
        <end position="349"/>
    </location>
</feature>
<evidence type="ECO:0000313" key="5">
    <source>
        <dbReference type="Proteomes" id="UP001652740"/>
    </source>
</evidence>
<feature type="compositionally biased region" description="Polar residues" evidence="2">
    <location>
        <begin position="618"/>
        <end position="628"/>
    </location>
</feature>
<feature type="compositionally biased region" description="Low complexity" evidence="2">
    <location>
        <begin position="541"/>
        <end position="556"/>
    </location>
</feature>
<evidence type="ECO:0000313" key="6">
    <source>
        <dbReference type="RefSeq" id="XP_031767264.2"/>
    </source>
</evidence>
<feature type="compositionally biased region" description="Basic residues" evidence="2">
    <location>
        <begin position="511"/>
        <end position="520"/>
    </location>
</feature>
<dbReference type="Gene3D" id="1.25.10.10">
    <property type="entry name" value="Leucine-rich Repeat Variant"/>
    <property type="match status" value="1"/>
</dbReference>
<evidence type="ECO:0000259" key="3">
    <source>
        <dbReference type="PROSITE" id="PS51232"/>
    </source>
</evidence>
<dbReference type="InterPro" id="IPR011989">
    <property type="entry name" value="ARM-like"/>
</dbReference>
<feature type="compositionally biased region" description="Polar residues" evidence="2">
    <location>
        <begin position="408"/>
        <end position="417"/>
    </location>
</feature>
<feature type="compositionally biased region" description="Polar residues" evidence="2">
    <location>
        <begin position="106"/>
        <end position="117"/>
    </location>
</feature>
<feature type="compositionally biased region" description="Polar residues" evidence="2">
    <location>
        <begin position="155"/>
        <end position="177"/>
    </location>
</feature>
<dbReference type="PANTHER" id="PTHR45920">
    <property type="entry name" value="FORMIN HOMOLOGY 2 DOMAIN CONTAINING, ISOFORM I"/>
    <property type="match status" value="1"/>
</dbReference>
<feature type="compositionally biased region" description="Basic residues" evidence="2">
    <location>
        <begin position="2196"/>
        <end position="2206"/>
    </location>
</feature>
<dbReference type="InterPro" id="IPR056771">
    <property type="entry name" value="FH3_FHOD1-3-like"/>
</dbReference>
<keyword evidence="5" id="KW-1185">Reference proteome</keyword>
<feature type="domain" description="GBD/FH3" evidence="3">
    <location>
        <begin position="1056"/>
        <end position="1430"/>
    </location>
</feature>
<dbReference type="FunCoup" id="A0A6J3C8C8">
    <property type="interactions" value="191"/>
</dbReference>
<keyword evidence="1" id="KW-0009">Actin-binding</keyword>
<feature type="compositionally biased region" description="Polar residues" evidence="2">
    <location>
        <begin position="661"/>
        <end position="681"/>
    </location>
</feature>
<feature type="compositionally biased region" description="Low complexity" evidence="2">
    <location>
        <begin position="729"/>
        <end position="740"/>
    </location>
</feature>
<feature type="compositionally biased region" description="Basic and acidic residues" evidence="2">
    <location>
        <begin position="941"/>
        <end position="961"/>
    </location>
</feature>
<feature type="compositionally biased region" description="Basic and acidic residues" evidence="2">
    <location>
        <begin position="122"/>
        <end position="154"/>
    </location>
</feature>
<dbReference type="SUPFAM" id="SSF48371">
    <property type="entry name" value="ARM repeat"/>
    <property type="match status" value="1"/>
</dbReference>
<feature type="region of interest" description="Disordered" evidence="2">
    <location>
        <begin position="367"/>
        <end position="417"/>
    </location>
</feature>
<feature type="compositionally biased region" description="Basic and acidic residues" evidence="2">
    <location>
        <begin position="777"/>
        <end position="789"/>
    </location>
</feature>
<dbReference type="GO" id="GO:0005856">
    <property type="term" value="C:cytoskeleton"/>
    <property type="evidence" value="ECO:0007669"/>
    <property type="project" value="TreeGrafter"/>
</dbReference>